<dbReference type="PROSITE" id="PS51832">
    <property type="entry name" value="HD_GYP"/>
    <property type="match status" value="1"/>
</dbReference>
<organism evidence="2">
    <name type="scientific">Proteinivorax tanatarense</name>
    <dbReference type="NCBI Taxonomy" id="1260629"/>
    <lineage>
        <taxon>Bacteria</taxon>
        <taxon>Bacillati</taxon>
        <taxon>Bacillota</taxon>
        <taxon>Clostridia</taxon>
        <taxon>Eubacteriales</taxon>
        <taxon>Proteinivoracaceae</taxon>
        <taxon>Proteinivorax</taxon>
    </lineage>
</organism>
<dbReference type="SUPFAM" id="SSF109604">
    <property type="entry name" value="HD-domain/PDEase-like"/>
    <property type="match status" value="1"/>
</dbReference>
<dbReference type="EMBL" id="CP158367">
    <property type="protein sequence ID" value="XBX76192.1"/>
    <property type="molecule type" value="Genomic_DNA"/>
</dbReference>
<proteinExistence type="predicted"/>
<dbReference type="CDD" id="cd00077">
    <property type="entry name" value="HDc"/>
    <property type="match status" value="1"/>
</dbReference>
<evidence type="ECO:0000313" key="2">
    <source>
        <dbReference type="EMBL" id="XBX76192.1"/>
    </source>
</evidence>
<dbReference type="AlphaFoldDB" id="A0AAU7VQG4"/>
<reference evidence="2" key="2">
    <citation type="submission" date="2024-06" db="EMBL/GenBank/DDBJ databases">
        <authorList>
            <person name="Petrova K.O."/>
            <person name="Toshchakov S.V."/>
            <person name="Boltjanskaja Y.V."/>
            <person name="Kevbrin V."/>
        </authorList>
    </citation>
    <scope>NUCLEOTIDE SEQUENCE</scope>
    <source>
        <strain evidence="2">Z-910T</strain>
    </source>
</reference>
<evidence type="ECO:0000259" key="1">
    <source>
        <dbReference type="PROSITE" id="PS51832"/>
    </source>
</evidence>
<feature type="domain" description="HD-GYP" evidence="1">
    <location>
        <begin position="110"/>
        <end position="307"/>
    </location>
</feature>
<dbReference type="Gene3D" id="1.10.3210.10">
    <property type="entry name" value="Hypothetical protein af1432"/>
    <property type="match status" value="1"/>
</dbReference>
<dbReference type="GO" id="GO:0016787">
    <property type="term" value="F:hydrolase activity"/>
    <property type="evidence" value="ECO:0007669"/>
    <property type="project" value="UniProtKB-KW"/>
</dbReference>
<reference evidence="2" key="1">
    <citation type="journal article" date="2013" name="Extremophiles">
        <title>Proteinivorax tanatarense gen. nov., sp. nov., an anaerobic, haloalkaliphilic, proteolytic bacterium isolated from a decaying algal bloom, and proposal of Proteinivoraceae fam. nov.</title>
        <authorList>
            <person name="Kevbrin V."/>
            <person name="Boltyanskaya Y."/>
            <person name="Zhilina T."/>
            <person name="Kolganova T."/>
            <person name="Lavrentjeva E."/>
            <person name="Kuznetsov B."/>
        </authorList>
    </citation>
    <scope>NUCLEOTIDE SEQUENCE</scope>
    <source>
        <strain evidence="2">Z-910T</strain>
    </source>
</reference>
<keyword evidence="2" id="KW-0378">Hydrolase</keyword>
<sequence length="352" mass="39552">MRKIFIDLVKDDDVLALPVEDANGNILLAKGSKIKQSTKDKLSKHGITTVYIKEGNNGDNIEPLEGNRDEALKMLKRQPLEEILISRINNYSRNDNASPIVKKVVEDIIFTLKNKNTLLVHFAHLRLIDNYTYEHSLDVCALSLVIGERLRLTRTSLYQLGLGALLHDVGKTKVSISITSKQGKLTDKEFERVKEHPLLGFQLLKDFDNNIPLPSCQVVLQHHERYSGTGYPRGLKGEKISKLSYIVGICDMYTAITAKRSYREAFSPKEAIELFMGTCNYLFPTQVVEAFLEGVAAYPNGSVVKLSNGLIAKVIMQDTLALKPIVKPLKYNSETEIRLVGNESLDIECLYE</sequence>
<dbReference type="RefSeq" id="WP_350344926.1">
    <property type="nucleotide sequence ID" value="NZ_CP158367.1"/>
</dbReference>
<gene>
    <name evidence="2" type="ORF">PRVXT_001372</name>
</gene>
<accession>A0AAU7VQG4</accession>
<dbReference type="InterPro" id="IPR003607">
    <property type="entry name" value="HD/PDEase_dom"/>
</dbReference>
<protein>
    <submittedName>
        <fullName evidence="2">HD-GYP domain-containing protein</fullName>
        <ecNumber evidence="2">3.1.4.-</ecNumber>
    </submittedName>
</protein>
<name>A0AAU7VQG4_9FIRM</name>
<dbReference type="PANTHER" id="PTHR43155:SF2">
    <property type="entry name" value="CYCLIC DI-GMP PHOSPHODIESTERASE PA4108"/>
    <property type="match status" value="1"/>
</dbReference>
<dbReference type="InterPro" id="IPR037522">
    <property type="entry name" value="HD_GYP_dom"/>
</dbReference>
<dbReference type="Pfam" id="PF13487">
    <property type="entry name" value="HD_5"/>
    <property type="match status" value="1"/>
</dbReference>
<dbReference type="SMART" id="SM00471">
    <property type="entry name" value="HDc"/>
    <property type="match status" value="1"/>
</dbReference>
<dbReference type="PANTHER" id="PTHR43155">
    <property type="entry name" value="CYCLIC DI-GMP PHOSPHODIESTERASE PA4108-RELATED"/>
    <property type="match status" value="1"/>
</dbReference>
<dbReference type="EC" id="3.1.4.-" evidence="2"/>